<feature type="transmembrane region" description="Helical" evidence="1">
    <location>
        <begin position="186"/>
        <end position="206"/>
    </location>
</feature>
<evidence type="ECO:0000313" key="2">
    <source>
        <dbReference type="EMBL" id="OGN24648.1"/>
    </source>
</evidence>
<evidence type="ECO:0000313" key="3">
    <source>
        <dbReference type="Proteomes" id="UP000178911"/>
    </source>
</evidence>
<keyword evidence="1" id="KW-0812">Transmembrane</keyword>
<evidence type="ECO:0000256" key="1">
    <source>
        <dbReference type="SAM" id="Phobius"/>
    </source>
</evidence>
<dbReference type="EMBL" id="MGKJ01000010">
    <property type="protein sequence ID" value="OGN24648.1"/>
    <property type="molecule type" value="Genomic_DNA"/>
</dbReference>
<feature type="transmembrane region" description="Helical" evidence="1">
    <location>
        <begin position="323"/>
        <end position="343"/>
    </location>
</feature>
<name>A0A1F8GIV6_9BACT</name>
<gene>
    <name evidence="2" type="ORF">A3A13_01080</name>
</gene>
<keyword evidence="1" id="KW-0472">Membrane</keyword>
<proteinExistence type="predicted"/>
<dbReference type="STRING" id="1802695.A3A13_01080"/>
<dbReference type="AlphaFoldDB" id="A0A1F8GIV6"/>
<organism evidence="2 3">
    <name type="scientific">Candidatus Yanofskybacteria bacterium RIFCSPLOWO2_01_FULL_43_22</name>
    <dbReference type="NCBI Taxonomy" id="1802695"/>
    <lineage>
        <taxon>Bacteria</taxon>
        <taxon>Candidatus Yanofskyibacteriota</taxon>
    </lineage>
</organism>
<evidence type="ECO:0008006" key="4">
    <source>
        <dbReference type="Google" id="ProtNLM"/>
    </source>
</evidence>
<feature type="transmembrane region" description="Helical" evidence="1">
    <location>
        <begin position="7"/>
        <end position="24"/>
    </location>
</feature>
<feature type="transmembrane region" description="Helical" evidence="1">
    <location>
        <begin position="213"/>
        <end position="235"/>
    </location>
</feature>
<keyword evidence="1" id="KW-1133">Transmembrane helix</keyword>
<comment type="caution">
    <text evidence="2">The sequence shown here is derived from an EMBL/GenBank/DDBJ whole genome shotgun (WGS) entry which is preliminary data.</text>
</comment>
<feature type="transmembrane region" description="Helical" evidence="1">
    <location>
        <begin position="255"/>
        <end position="274"/>
    </location>
</feature>
<feature type="transmembrane region" description="Helical" evidence="1">
    <location>
        <begin position="81"/>
        <end position="100"/>
    </location>
</feature>
<feature type="transmembrane region" description="Helical" evidence="1">
    <location>
        <begin position="373"/>
        <end position="391"/>
    </location>
</feature>
<reference evidence="2 3" key="1">
    <citation type="journal article" date="2016" name="Nat. Commun.">
        <title>Thousands of microbial genomes shed light on interconnected biogeochemical processes in an aquifer system.</title>
        <authorList>
            <person name="Anantharaman K."/>
            <person name="Brown C.T."/>
            <person name="Hug L.A."/>
            <person name="Sharon I."/>
            <person name="Castelle C.J."/>
            <person name="Probst A.J."/>
            <person name="Thomas B.C."/>
            <person name="Singh A."/>
            <person name="Wilkins M.J."/>
            <person name="Karaoz U."/>
            <person name="Brodie E.L."/>
            <person name="Williams K.H."/>
            <person name="Hubbard S.S."/>
            <person name="Banfield J.F."/>
        </authorList>
    </citation>
    <scope>NUCLEOTIDE SEQUENCE [LARGE SCALE GENOMIC DNA]</scope>
</reference>
<feature type="transmembrane region" description="Helical" evidence="1">
    <location>
        <begin position="350"/>
        <end position="367"/>
    </location>
</feature>
<accession>A0A1F8GIV6</accession>
<dbReference type="Proteomes" id="UP000178911">
    <property type="component" value="Unassembled WGS sequence"/>
</dbReference>
<feature type="transmembrane region" description="Helical" evidence="1">
    <location>
        <begin position="131"/>
        <end position="153"/>
    </location>
</feature>
<protein>
    <recommendedName>
        <fullName evidence="4">Glycosyltransferase RgtA/B/C/D-like domain-containing protein</fullName>
    </recommendedName>
</protein>
<feature type="transmembrane region" description="Helical" evidence="1">
    <location>
        <begin position="286"/>
        <end position="303"/>
    </location>
</feature>
<feature type="transmembrane region" description="Helical" evidence="1">
    <location>
        <begin position="162"/>
        <end position="180"/>
    </location>
</feature>
<sequence>MSIAKKVVVSVFIIVLFSAGIFYFDKYLSTGADVAYYLDLSAIASRGGSFLIDYIDYRIPIFSLIFSPIYKLGLLDFQNRYLMFSLIYSAYGLALYFLGFSISKSSFKSVVATLIGLMSITSVQFDPARNISVPLFYHTLELAGLLIVLSFFLGKLGNAKKIYQITALLAVGLLSGFSFLGRQTQIFLPALFVGYCIWSVYGYLIGKIIRKNILFILPFGLGFGLSALIIFWAIYTPNIEFFKLAKDWLFNYPRYAYNTTFYTVVKKFIITLYMGLPELRNINLPLFWLAYVGLIAYASRLFVNLKNLEDLKNYYQKNKKPLLTVATIAVMSIFTVLLTGSGARSHESSFFTLYFAILVFSLSKIGRENFKKTLTIGLLIFIFVLPNLIDFGKKEVRQYLSYKNQYNPDKFTHQIAEEIKKIADKNDTVLVLGGHPTVSRLVEYKLFMGLPADTISFYAVPKILGTEYFDKVKSEFKKIKIIYKLPDYPNLRILSGVKEDKSNEVYQFVENSIKTEFKEYSVVIDPSVEAGNLNSYGHPKDRAIIYMRK</sequence>